<dbReference type="Pfam" id="PF01073">
    <property type="entry name" value="3Beta_HSD"/>
    <property type="match status" value="1"/>
</dbReference>
<evidence type="ECO:0000313" key="8">
    <source>
        <dbReference type="Proteomes" id="UP000053958"/>
    </source>
</evidence>
<keyword evidence="5" id="KW-0687">Ribonucleoprotein</keyword>
<comment type="similarity">
    <text evidence="2">Belongs to the 3-beta-HSD family.</text>
</comment>
<dbReference type="GO" id="GO:0006694">
    <property type="term" value="P:steroid biosynthetic process"/>
    <property type="evidence" value="ECO:0007669"/>
    <property type="project" value="InterPro"/>
</dbReference>
<dbReference type="SUPFAM" id="SSF56047">
    <property type="entry name" value="Ribosomal protein S8"/>
    <property type="match status" value="1"/>
</dbReference>
<evidence type="ECO:0000259" key="6">
    <source>
        <dbReference type="Pfam" id="PF01073"/>
    </source>
</evidence>
<dbReference type="Pfam" id="PF00410">
    <property type="entry name" value="Ribosomal_S8"/>
    <property type="match status" value="1"/>
</dbReference>
<name>A0A0F4YMJ8_RASE3</name>
<gene>
    <name evidence="7" type="ORF">T310_7201</name>
</gene>
<sequence length="598" mass="65483">MSLVHLANVCSHLNNCTKARLALTSIPHTKLHLKLCLALQNAGVISAVVRGGPEPPPQHLLLGQPSVNDEEGGVEPVTQSNVASRRLWLGLKYWQSEPVLGKMSLVSKPKRRIHIDVPGLRKVIRGEKSGYVEGLRSPGELLFLSTDKGLMEARECVEKKVGGLVLCRIRPKKQSVVITVLITIFRLQAFLYANGRHASRVRCCIGSHLIRRTPPPVTKRSDQKSFASKKSAMVLTNVLITGGCGFVGSAIARAVAEKYPQCAITIIDKNPPGPTHVVPSHASFIQVDVTCKEEVEKAIHQVRPIVLIHTAGIVPVLSERFGRKLQNLVWKVNVEATKILLEVAKKAGVQAFVFTSSCCAITDDMRLPYANIDESWPTSRSSLIYGESKAAAEALVLEASSSTMATCSLRPSVLCGPGDYQLVPAIHACIAKWETPWVLGDGFNMWDVTYVTNVADAHVLAAENLVTSKTAAGEAFFIQNNEPITFRDFCLAIWAHFGHIPPFTVHIPESLAWVAGLISEYFTWLTGSKTTLSRGSVKDACHMRYASGEKAKRILGYEPRVGIEEGIRLSCEDYARRLGIELPKRPTKSSEAAKKKQD</sequence>
<dbReference type="InterPro" id="IPR002225">
    <property type="entry name" value="3Beta_OHSteriod_DH/Estase"/>
</dbReference>
<comment type="caution">
    <text evidence="7">The sequence shown here is derived from an EMBL/GenBank/DDBJ whole genome shotgun (WGS) entry which is preliminary data.</text>
</comment>
<protein>
    <submittedName>
        <fullName evidence="7">NAD dependent epimerase/dehydratase</fullName>
    </submittedName>
</protein>
<proteinExistence type="inferred from homology"/>
<organism evidence="7 8">
    <name type="scientific">Rasamsonia emersonii (strain ATCC 16479 / CBS 393.64 / IMI 116815)</name>
    <dbReference type="NCBI Taxonomy" id="1408163"/>
    <lineage>
        <taxon>Eukaryota</taxon>
        <taxon>Fungi</taxon>
        <taxon>Dikarya</taxon>
        <taxon>Ascomycota</taxon>
        <taxon>Pezizomycotina</taxon>
        <taxon>Eurotiomycetes</taxon>
        <taxon>Eurotiomycetidae</taxon>
        <taxon>Eurotiales</taxon>
        <taxon>Trichocomaceae</taxon>
        <taxon>Rasamsonia</taxon>
    </lineage>
</organism>
<dbReference type="InterPro" id="IPR050177">
    <property type="entry name" value="Lipid_A_modif_metabolic_enz"/>
</dbReference>
<dbReference type="InterPro" id="IPR035987">
    <property type="entry name" value="Ribosomal_uS8_sf"/>
</dbReference>
<evidence type="ECO:0000256" key="1">
    <source>
        <dbReference type="ARBA" id="ARBA00006471"/>
    </source>
</evidence>
<dbReference type="GO" id="GO:0006412">
    <property type="term" value="P:translation"/>
    <property type="evidence" value="ECO:0007669"/>
    <property type="project" value="InterPro"/>
</dbReference>
<dbReference type="RefSeq" id="XP_013325460.1">
    <property type="nucleotide sequence ID" value="XM_013470006.1"/>
</dbReference>
<dbReference type="PANTHER" id="PTHR43245">
    <property type="entry name" value="BIFUNCTIONAL POLYMYXIN RESISTANCE PROTEIN ARNA"/>
    <property type="match status" value="1"/>
</dbReference>
<dbReference type="STRING" id="1408163.A0A0F4YMJ8"/>
<feature type="domain" description="3-beta hydroxysteroid dehydrogenase/isomerase" evidence="6">
    <location>
        <begin position="239"/>
        <end position="503"/>
    </location>
</feature>
<dbReference type="Gene3D" id="3.40.50.720">
    <property type="entry name" value="NAD(P)-binding Rossmann-like Domain"/>
    <property type="match status" value="1"/>
</dbReference>
<reference evidence="7 8" key="1">
    <citation type="submission" date="2015-04" db="EMBL/GenBank/DDBJ databases">
        <authorList>
            <person name="Heijne W.H."/>
            <person name="Fedorova N.D."/>
            <person name="Nierman W.C."/>
            <person name="Vollebregt A.W."/>
            <person name="Zhao Z."/>
            <person name="Wu L."/>
            <person name="Kumar M."/>
            <person name="Stam H."/>
            <person name="van den Berg M.A."/>
            <person name="Pel H.J."/>
        </authorList>
    </citation>
    <scope>NUCLEOTIDE SEQUENCE [LARGE SCALE GENOMIC DNA]</scope>
    <source>
        <strain evidence="7 8">CBS 393.64</strain>
    </source>
</reference>
<evidence type="ECO:0000256" key="2">
    <source>
        <dbReference type="ARBA" id="ARBA00009219"/>
    </source>
</evidence>
<dbReference type="GeneID" id="25319477"/>
<keyword evidence="3" id="KW-0689">Ribosomal protein</keyword>
<keyword evidence="4" id="KW-0560">Oxidoreductase</keyword>
<evidence type="ECO:0000256" key="5">
    <source>
        <dbReference type="ARBA" id="ARBA00023274"/>
    </source>
</evidence>
<dbReference type="OrthoDB" id="10058185at2759"/>
<dbReference type="PANTHER" id="PTHR43245:SF51">
    <property type="entry name" value="SHORT CHAIN DEHYDROGENASE_REDUCTASE FAMILY 42E, MEMBER 2"/>
    <property type="match status" value="1"/>
</dbReference>
<dbReference type="GO" id="GO:0003735">
    <property type="term" value="F:structural constituent of ribosome"/>
    <property type="evidence" value="ECO:0007669"/>
    <property type="project" value="InterPro"/>
</dbReference>
<dbReference type="EMBL" id="LASV01000411">
    <property type="protein sequence ID" value="KKA18848.1"/>
    <property type="molecule type" value="Genomic_DNA"/>
</dbReference>
<dbReference type="Gene3D" id="3.30.1490.10">
    <property type="match status" value="1"/>
</dbReference>
<dbReference type="FunFam" id="3.30.1490.10:FF:000005">
    <property type="entry name" value="Mitochondrial 40S ribosomal protein S8"/>
    <property type="match status" value="1"/>
</dbReference>
<evidence type="ECO:0000313" key="7">
    <source>
        <dbReference type="EMBL" id="KKA18848.1"/>
    </source>
</evidence>
<dbReference type="AlphaFoldDB" id="A0A0F4YMJ8"/>
<dbReference type="Proteomes" id="UP000053958">
    <property type="component" value="Unassembled WGS sequence"/>
</dbReference>
<dbReference type="GO" id="GO:0005840">
    <property type="term" value="C:ribosome"/>
    <property type="evidence" value="ECO:0007669"/>
    <property type="project" value="UniProtKB-KW"/>
</dbReference>
<dbReference type="InterPro" id="IPR000630">
    <property type="entry name" value="Ribosomal_uS8"/>
</dbReference>
<keyword evidence="8" id="KW-1185">Reference proteome</keyword>
<dbReference type="GO" id="GO:0016616">
    <property type="term" value="F:oxidoreductase activity, acting on the CH-OH group of donors, NAD or NADP as acceptor"/>
    <property type="evidence" value="ECO:0007669"/>
    <property type="project" value="InterPro"/>
</dbReference>
<dbReference type="InterPro" id="IPR036291">
    <property type="entry name" value="NAD(P)-bd_dom_sf"/>
</dbReference>
<comment type="similarity">
    <text evidence="1">Belongs to the universal ribosomal protein uS8 family.</text>
</comment>
<accession>A0A0F4YMJ8</accession>
<evidence type="ECO:0000256" key="4">
    <source>
        <dbReference type="ARBA" id="ARBA00023002"/>
    </source>
</evidence>
<dbReference type="SUPFAM" id="SSF51735">
    <property type="entry name" value="NAD(P)-binding Rossmann-fold domains"/>
    <property type="match status" value="1"/>
</dbReference>
<dbReference type="GO" id="GO:1990904">
    <property type="term" value="C:ribonucleoprotein complex"/>
    <property type="evidence" value="ECO:0007669"/>
    <property type="project" value="UniProtKB-KW"/>
</dbReference>
<evidence type="ECO:0000256" key="3">
    <source>
        <dbReference type="ARBA" id="ARBA00022980"/>
    </source>
</evidence>